<dbReference type="InterPro" id="IPR001079">
    <property type="entry name" value="Galectin_CRD"/>
</dbReference>
<proteinExistence type="predicted"/>
<protein>
    <recommendedName>
        <fullName evidence="2">Galectin</fullName>
    </recommendedName>
</protein>
<dbReference type="InterPro" id="IPR013320">
    <property type="entry name" value="ConA-like_dom_sf"/>
</dbReference>
<gene>
    <name evidence="4" type="ORF">SK128_027833</name>
</gene>
<dbReference type="PANTHER" id="PTHR11346:SF147">
    <property type="entry name" value="GALECTIN"/>
    <property type="match status" value="1"/>
</dbReference>
<dbReference type="EMBL" id="JAXCGZ010022788">
    <property type="protein sequence ID" value="KAK7024226.1"/>
    <property type="molecule type" value="Genomic_DNA"/>
</dbReference>
<dbReference type="Proteomes" id="UP001381693">
    <property type="component" value="Unassembled WGS sequence"/>
</dbReference>
<keyword evidence="1 2" id="KW-0430">Lectin</keyword>
<sequence length="162" mass="17982">MSMLCVDPVAARSVVAIYHPNKPLQPKTLLVSGETEAEEWLNHISSACNQYRGLTERPSMYSVWGVTTHGSVYIHDCSVTEEELRAESVAAHKQLNVGSGTTPLTLLMDRGFRPGFFITVSGQIHDKADQFYINLQSSRTTEGNVALHINPRFVQKVRIPSV</sequence>
<comment type="caution">
    <text evidence="4">The sequence shown here is derived from an EMBL/GenBank/DDBJ whole genome shotgun (WGS) entry which is preliminary data.</text>
</comment>
<dbReference type="GO" id="GO:0030246">
    <property type="term" value="F:carbohydrate binding"/>
    <property type="evidence" value="ECO:0007669"/>
    <property type="project" value="UniProtKB-UniRule"/>
</dbReference>
<name>A0AAN8ZPE7_HALRR</name>
<evidence type="ECO:0000256" key="2">
    <source>
        <dbReference type="RuleBase" id="RU102079"/>
    </source>
</evidence>
<dbReference type="PROSITE" id="PS51304">
    <property type="entry name" value="GALECTIN"/>
    <property type="match status" value="1"/>
</dbReference>
<evidence type="ECO:0000256" key="1">
    <source>
        <dbReference type="ARBA" id="ARBA00022734"/>
    </source>
</evidence>
<dbReference type="Gene3D" id="2.60.120.200">
    <property type="match status" value="1"/>
</dbReference>
<dbReference type="PANTHER" id="PTHR11346">
    <property type="entry name" value="GALECTIN"/>
    <property type="match status" value="1"/>
</dbReference>
<evidence type="ECO:0000313" key="5">
    <source>
        <dbReference type="Proteomes" id="UP001381693"/>
    </source>
</evidence>
<dbReference type="SUPFAM" id="SSF49899">
    <property type="entry name" value="Concanavalin A-like lectins/glucanases"/>
    <property type="match status" value="1"/>
</dbReference>
<feature type="domain" description="Galectin" evidence="3">
    <location>
        <begin position="104"/>
        <end position="162"/>
    </location>
</feature>
<accession>A0AAN8ZPE7</accession>
<keyword evidence="5" id="KW-1185">Reference proteome</keyword>
<reference evidence="4 5" key="1">
    <citation type="submission" date="2023-11" db="EMBL/GenBank/DDBJ databases">
        <title>Halocaridina rubra genome assembly.</title>
        <authorList>
            <person name="Smith C."/>
        </authorList>
    </citation>
    <scope>NUCLEOTIDE SEQUENCE [LARGE SCALE GENOMIC DNA]</scope>
    <source>
        <strain evidence="4">EP-1</strain>
        <tissue evidence="4">Whole</tissue>
    </source>
</reference>
<dbReference type="AlphaFoldDB" id="A0AAN8ZPE7"/>
<dbReference type="InterPro" id="IPR044156">
    <property type="entry name" value="Galectin-like"/>
</dbReference>
<dbReference type="Pfam" id="PF00337">
    <property type="entry name" value="Gal-bind_lectin"/>
    <property type="match status" value="1"/>
</dbReference>
<evidence type="ECO:0000313" key="4">
    <source>
        <dbReference type="EMBL" id="KAK7024226.1"/>
    </source>
</evidence>
<evidence type="ECO:0000259" key="3">
    <source>
        <dbReference type="PROSITE" id="PS51304"/>
    </source>
</evidence>
<organism evidence="4 5">
    <name type="scientific">Halocaridina rubra</name>
    <name type="common">Hawaiian red shrimp</name>
    <dbReference type="NCBI Taxonomy" id="373956"/>
    <lineage>
        <taxon>Eukaryota</taxon>
        <taxon>Metazoa</taxon>
        <taxon>Ecdysozoa</taxon>
        <taxon>Arthropoda</taxon>
        <taxon>Crustacea</taxon>
        <taxon>Multicrustacea</taxon>
        <taxon>Malacostraca</taxon>
        <taxon>Eumalacostraca</taxon>
        <taxon>Eucarida</taxon>
        <taxon>Decapoda</taxon>
        <taxon>Pleocyemata</taxon>
        <taxon>Caridea</taxon>
        <taxon>Atyoidea</taxon>
        <taxon>Atyidae</taxon>
        <taxon>Halocaridina</taxon>
    </lineage>
</organism>